<keyword evidence="2" id="KW-1185">Reference proteome</keyword>
<dbReference type="EMBL" id="CXST01000002">
    <property type="protein sequence ID" value="CTQ45784.1"/>
    <property type="molecule type" value="Genomic_DNA"/>
</dbReference>
<sequence>MRCNYCGTNVDQPCISEAEARAECKMDDDTLAAFDEEASVYVMTTREVPTAADVFSELPKYEGDEDALMAVFRDAVDQCLKGKGDERHGHGNSLTDQPIYTIVRGMGADVGKGGLIFQAAKKMMEAAQMPPDRAYREILGALVYANVAADFARRGEW</sequence>
<evidence type="ECO:0000313" key="1">
    <source>
        <dbReference type="EMBL" id="CTQ45784.1"/>
    </source>
</evidence>
<proteinExistence type="predicted"/>
<reference evidence="2" key="1">
    <citation type="submission" date="2015-07" db="EMBL/GenBank/DDBJ databases">
        <authorList>
            <person name="Rodrigo-Torres Lidia"/>
            <person name="Arahal R.David."/>
        </authorList>
    </citation>
    <scope>NUCLEOTIDE SEQUENCE [LARGE SCALE GENOMIC DNA]</scope>
    <source>
        <strain evidence="2">CECT 4801</strain>
    </source>
</reference>
<dbReference type="AlphaFoldDB" id="A0A0M6Y7T9"/>
<name>A0A0M6Y7T9_9HYPH</name>
<gene>
    <name evidence="1" type="ORF">LAL4801_04239</name>
</gene>
<protein>
    <submittedName>
        <fullName evidence="1">Uncharacterized protein</fullName>
    </submittedName>
</protein>
<organism evidence="1 2">
    <name type="scientific">Roseibium aggregatum</name>
    <dbReference type="NCBI Taxonomy" id="187304"/>
    <lineage>
        <taxon>Bacteria</taxon>
        <taxon>Pseudomonadati</taxon>
        <taxon>Pseudomonadota</taxon>
        <taxon>Alphaproteobacteria</taxon>
        <taxon>Hyphomicrobiales</taxon>
        <taxon>Stappiaceae</taxon>
        <taxon>Roseibium</taxon>
    </lineage>
</organism>
<evidence type="ECO:0000313" key="2">
    <source>
        <dbReference type="Proteomes" id="UP000048926"/>
    </source>
</evidence>
<accession>A0A0M6Y7T9</accession>
<dbReference type="Proteomes" id="UP000048926">
    <property type="component" value="Unassembled WGS sequence"/>
</dbReference>